<evidence type="ECO:0000256" key="1">
    <source>
        <dbReference type="ARBA" id="ARBA00022729"/>
    </source>
</evidence>
<accession>A0A517XQ49</accession>
<proteinExistence type="predicted"/>
<evidence type="ECO:0000313" key="3">
    <source>
        <dbReference type="Proteomes" id="UP000319576"/>
    </source>
</evidence>
<gene>
    <name evidence="2" type="ORF">ETAA1_15750</name>
</gene>
<dbReference type="RefSeq" id="WP_145235927.1">
    <property type="nucleotide sequence ID" value="NZ_CP036273.1"/>
</dbReference>
<reference evidence="2 3" key="1">
    <citation type="submission" date="2019-02" db="EMBL/GenBank/DDBJ databases">
        <title>Deep-cultivation of Planctomycetes and their phenomic and genomic characterization uncovers novel biology.</title>
        <authorList>
            <person name="Wiegand S."/>
            <person name="Jogler M."/>
            <person name="Boedeker C."/>
            <person name="Pinto D."/>
            <person name="Vollmers J."/>
            <person name="Rivas-Marin E."/>
            <person name="Kohn T."/>
            <person name="Peeters S.H."/>
            <person name="Heuer A."/>
            <person name="Rast P."/>
            <person name="Oberbeckmann S."/>
            <person name="Bunk B."/>
            <person name="Jeske O."/>
            <person name="Meyerdierks A."/>
            <person name="Storesund J.E."/>
            <person name="Kallscheuer N."/>
            <person name="Luecker S."/>
            <person name="Lage O.M."/>
            <person name="Pohl T."/>
            <person name="Merkel B.J."/>
            <person name="Hornburger P."/>
            <person name="Mueller R.-W."/>
            <person name="Bruemmer F."/>
            <person name="Labrenz M."/>
            <person name="Spormann A.M."/>
            <person name="Op den Camp H."/>
            <person name="Overmann J."/>
            <person name="Amann R."/>
            <person name="Jetten M.S.M."/>
            <person name="Mascher T."/>
            <person name="Medema M.H."/>
            <person name="Devos D.P."/>
            <person name="Kaster A.-K."/>
            <person name="Ovreas L."/>
            <person name="Rohde M."/>
            <person name="Galperin M.Y."/>
            <person name="Jogler C."/>
        </authorList>
    </citation>
    <scope>NUCLEOTIDE SEQUENCE [LARGE SCALE GENOMIC DNA]</scope>
    <source>
        <strain evidence="2 3">ETA_A1</strain>
    </source>
</reference>
<dbReference type="Proteomes" id="UP000319576">
    <property type="component" value="Chromosome"/>
</dbReference>
<sequence>MSARSRRSRLGVTPLETRVNPSTFTWDGGGADDNWSTGANWVGDVAPTAADVDTVVVFNTVDPNVVMDIAGMDVARIQFDAGSDVTLVLNTDLTLDAAGAAVNIQDTTASTNVIAGPGGLVLTNADAVINHPGFPGFLLVSAPITGLRGFTKTGTGTIILSTTVGNTYRGTTTVADGVLELRTDTLNRGLSGNVVVGDGVGAAGTAVLQFGPTNNFELRSDTTLTVNGDGRVNVPGGAIDSLTSLNVDGGRLNLAGTFHLQSGGIVSSNGAAGSVIDAPGELASLGVLFRFDVADGPGATDLLVSTSLSQVDFPATLVKTGTGTIEFAMPAANTLTGATLVRDGVLLLNTTTTDAALSGAITVGDAIGAARSAALRLVNASEIADTAGIRVNADGLLDVTATASEKVASLNLNLAPGGGGFAIATGGVFQVEPADPLDTIDLTGGVLTFNRTGPLVPMGQTVTLIDNLGADPVTGTFAGLPEGGVLTANGQTFTISYVGGDGNDVVLTPANTPPSRSRTR</sequence>
<keyword evidence="1" id="KW-0732">Signal</keyword>
<name>A0A517XQ49_9BACT</name>
<organism evidence="2 3">
    <name type="scientific">Urbifossiella limnaea</name>
    <dbReference type="NCBI Taxonomy" id="2528023"/>
    <lineage>
        <taxon>Bacteria</taxon>
        <taxon>Pseudomonadati</taxon>
        <taxon>Planctomycetota</taxon>
        <taxon>Planctomycetia</taxon>
        <taxon>Gemmatales</taxon>
        <taxon>Gemmataceae</taxon>
        <taxon>Urbifossiella</taxon>
    </lineage>
</organism>
<evidence type="ECO:0000313" key="2">
    <source>
        <dbReference type="EMBL" id="QDU19645.1"/>
    </source>
</evidence>
<dbReference type="KEGG" id="uli:ETAA1_15750"/>
<protein>
    <submittedName>
        <fullName evidence="2">Autotransporter-associated beta strand repeat protein</fullName>
    </submittedName>
</protein>
<dbReference type="InterPro" id="IPR013425">
    <property type="entry name" value="Autotrns_rpt"/>
</dbReference>
<dbReference type="Pfam" id="PF12951">
    <property type="entry name" value="PATR"/>
    <property type="match status" value="2"/>
</dbReference>
<dbReference type="NCBIfam" id="TIGR02601">
    <property type="entry name" value="autotrns_rpt"/>
    <property type="match status" value="2"/>
</dbReference>
<keyword evidence="3" id="KW-1185">Reference proteome</keyword>
<dbReference type="AlphaFoldDB" id="A0A517XQ49"/>
<dbReference type="OrthoDB" id="292278at2"/>
<dbReference type="EMBL" id="CP036273">
    <property type="protein sequence ID" value="QDU19645.1"/>
    <property type="molecule type" value="Genomic_DNA"/>
</dbReference>